<proteinExistence type="predicted"/>
<evidence type="ECO:0000313" key="1">
    <source>
        <dbReference type="EMBL" id="AXH43569.1"/>
    </source>
</evidence>
<sequence>MNKHQFKAMRSEYRQRAARYARNGYRNLFNDLTEEFPLAVKCLPSERPVSVRVWLKLDDMRKATNGVSA</sequence>
<accession>A0A4Y1NRI5</accession>
<evidence type="ECO:0000313" key="2">
    <source>
        <dbReference type="Proteomes" id="UP000310697"/>
    </source>
</evidence>
<keyword evidence="2" id="KW-1185">Reference proteome</keyword>
<dbReference type="EMBL" id="MH443101">
    <property type="protein sequence ID" value="AXH43569.1"/>
    <property type="molecule type" value="Genomic_DNA"/>
</dbReference>
<reference evidence="1 2" key="1">
    <citation type="journal article" date="2019" name="J. Basic Microbiol.">
        <title>Complete genome sequence analysis of temperate Erwinia bacteriophages 49 and 59.</title>
        <authorList>
            <person name="Zlatohurska M."/>
            <person name="Gorb T."/>
            <person name="Romaniuk L."/>
            <person name="Korol N."/>
            <person name="Faidiuk Y."/>
            <person name="Kropinski A.M."/>
            <person name="Kushkina A."/>
            <person name="Tovkach F."/>
        </authorList>
    </citation>
    <scope>NUCLEOTIDE SEQUENCE [LARGE SCALE GENOMIC DNA]</scope>
</reference>
<gene>
    <name evidence="1" type="ORF">MZUP2_510</name>
</gene>
<protein>
    <submittedName>
        <fullName evidence="1">Uncharacterized protein</fullName>
    </submittedName>
</protein>
<name>A0A4Y1NRI5_9CAUD</name>
<organism evidence="1 2">
    <name type="scientific">Erwinia phage vB_EhrS_59</name>
    <dbReference type="NCBI Taxonomy" id="2283025"/>
    <lineage>
        <taxon>Viruses</taxon>
        <taxon>Duplodnaviria</taxon>
        <taxon>Heunggongvirae</taxon>
        <taxon>Uroviricota</taxon>
        <taxon>Caudoviricetes</taxon>
        <taxon>Feofaniavirus</taxon>
        <taxon>Feofaniavirus Eho59</taxon>
    </lineage>
</organism>
<dbReference type="Proteomes" id="UP000310697">
    <property type="component" value="Segment"/>
</dbReference>